<comment type="caution">
    <text evidence="3">The sequence shown here is derived from an EMBL/GenBank/DDBJ whole genome shotgun (WGS) entry which is preliminary data.</text>
</comment>
<dbReference type="Pfam" id="PF01776">
    <property type="entry name" value="Ribosomal_L22e"/>
    <property type="match status" value="1"/>
</dbReference>
<gene>
    <name evidence="3" type="ORF">LCGC14_0586820</name>
</gene>
<dbReference type="GO" id="GO:0003735">
    <property type="term" value="F:structural constituent of ribosome"/>
    <property type="evidence" value="ECO:0007669"/>
    <property type="project" value="InterPro"/>
</dbReference>
<keyword evidence="2" id="KW-0687">Ribonucleoprotein</keyword>
<protein>
    <submittedName>
        <fullName evidence="3">Uncharacterized protein</fullName>
    </submittedName>
</protein>
<dbReference type="GO" id="GO:1990904">
    <property type="term" value="C:ribonucleoprotein complex"/>
    <property type="evidence" value="ECO:0007669"/>
    <property type="project" value="UniProtKB-KW"/>
</dbReference>
<evidence type="ECO:0000313" key="3">
    <source>
        <dbReference type="EMBL" id="KKN55001.1"/>
    </source>
</evidence>
<accession>A0A0F9U0X0</accession>
<reference evidence="3" key="1">
    <citation type="journal article" date="2015" name="Nature">
        <title>Complex archaea that bridge the gap between prokaryotes and eukaryotes.</title>
        <authorList>
            <person name="Spang A."/>
            <person name="Saw J.H."/>
            <person name="Jorgensen S.L."/>
            <person name="Zaremba-Niedzwiedzka K."/>
            <person name="Martijn J."/>
            <person name="Lind A.E."/>
            <person name="van Eijk R."/>
            <person name="Schleper C."/>
            <person name="Guy L."/>
            <person name="Ettema T.J."/>
        </authorList>
    </citation>
    <scope>NUCLEOTIDE SEQUENCE</scope>
</reference>
<dbReference type="Gene3D" id="3.30.1360.210">
    <property type="match status" value="1"/>
</dbReference>
<keyword evidence="1" id="KW-0689">Ribosomal protein</keyword>
<dbReference type="EMBL" id="LAZR01000903">
    <property type="protein sequence ID" value="KKN55001.1"/>
    <property type="molecule type" value="Genomic_DNA"/>
</dbReference>
<organism evidence="3">
    <name type="scientific">marine sediment metagenome</name>
    <dbReference type="NCBI Taxonomy" id="412755"/>
    <lineage>
        <taxon>unclassified sequences</taxon>
        <taxon>metagenomes</taxon>
        <taxon>ecological metagenomes</taxon>
    </lineage>
</organism>
<name>A0A0F9U0X0_9ZZZZ</name>
<dbReference type="InterPro" id="IPR002671">
    <property type="entry name" value="Ribosomal_eL22"/>
</dbReference>
<proteinExistence type="predicted"/>
<evidence type="ECO:0000256" key="1">
    <source>
        <dbReference type="ARBA" id="ARBA00022980"/>
    </source>
</evidence>
<dbReference type="GO" id="GO:0005840">
    <property type="term" value="C:ribosome"/>
    <property type="evidence" value="ECO:0007669"/>
    <property type="project" value="UniProtKB-KW"/>
</dbReference>
<dbReference type="GO" id="GO:0006412">
    <property type="term" value="P:translation"/>
    <property type="evidence" value="ECO:0007669"/>
    <property type="project" value="InterPro"/>
</dbReference>
<evidence type="ECO:0000256" key="2">
    <source>
        <dbReference type="ARBA" id="ARBA00023274"/>
    </source>
</evidence>
<dbReference type="AlphaFoldDB" id="A0A0F9U0X0"/>
<sequence>MSENSKSFIINVKDLSFKSDQHVTDLVRYLAEALPQIDLNRDGNEINVEMSHNMSKRALKLRLKKFLYKKGLNKDFRPITYKSTDNKEGYAVKEKRIIDIDYY</sequence>
<dbReference type="InterPro" id="IPR038526">
    <property type="entry name" value="Ribosomal_eL22_sf"/>
</dbReference>